<dbReference type="CDD" id="cd01129">
    <property type="entry name" value="PulE-GspE-like"/>
    <property type="match status" value="1"/>
</dbReference>
<proteinExistence type="inferred from homology"/>
<dbReference type="PANTHER" id="PTHR30258:SF13">
    <property type="entry name" value="SECRETION PATHWAY ATPASE-RELATED"/>
    <property type="match status" value="1"/>
</dbReference>
<dbReference type="Gene3D" id="3.40.50.300">
    <property type="entry name" value="P-loop containing nucleotide triphosphate hydrolases"/>
    <property type="match status" value="1"/>
</dbReference>
<dbReference type="Pfam" id="PF00437">
    <property type="entry name" value="T2SSE"/>
    <property type="match status" value="1"/>
</dbReference>
<evidence type="ECO:0000313" key="5">
    <source>
        <dbReference type="EMBL" id="MBO1530779.1"/>
    </source>
</evidence>
<evidence type="ECO:0000256" key="3">
    <source>
        <dbReference type="ARBA" id="ARBA00022840"/>
    </source>
</evidence>
<dbReference type="Gene3D" id="3.30.450.90">
    <property type="match status" value="1"/>
</dbReference>
<sequence>MSAQKYSIMIDLRWCLDELLADRVIDQRGYNLVMTSRRDKDQHPLLTISEFGLPNGHAFGSDSEQTLTLAWLNQWLAAKADMALVRIDPLKIDVPAVTQLMSFEYARSQHILPIEVTMDEVVIGTDQPFYTDWHANIEKLIKSKTYRTVYINPEQINRYRQEFYQVTQAIAGANSIHKRAAADVTNVEALLQLGDNNNPDANDQHIVKVVDWLLQYAFEQRASDIHLEPRRETGKVRFRIDGVLHTVYEMPLAIVVAVTARIKILGRLNVAEKRKPQDGRLKTRTHNGMETELRLSTMPTAFGEKLVMRVFDPEVLVRSFAQLGLSGSQLERWQELTAHPNGIILVTGPTGSGKTTTLYSTLKQLATEQVNVCTIEDPIEMIEPAFNQMQVNPGVDLLFADGIRSLMRQDPDIIMVGEIRDAETANMAVQASLTGHLVLSTLHTNDAPSSITRLHDLGVQPFLTSATILGVMAQRLLRTLCSYCKQAVAVIADSEVAIQWQELVQPWRAALPAQVYTAQGCEHCRHTGYQGRVGLYEIMPLSNELKKLVSADASLDILKQQAYREGVQPLRLSGAKRISEGLTSIEEVMRVVPLH</sequence>
<reference evidence="5 6" key="1">
    <citation type="submission" date="2021-03" db="EMBL/GenBank/DDBJ databases">
        <authorList>
            <person name="Shang D.-D."/>
            <person name="Du Z.-J."/>
            <person name="Chen G.-J."/>
        </authorList>
    </citation>
    <scope>NUCLEOTIDE SEQUENCE [LARGE SCALE GENOMIC DNA]</scope>
    <source>
        <strain evidence="5 6">F1192</strain>
    </source>
</reference>
<dbReference type="InterPro" id="IPR001482">
    <property type="entry name" value="T2SS/T4SS_dom"/>
</dbReference>
<dbReference type="InterPro" id="IPR037257">
    <property type="entry name" value="T2SS_E_N_sf"/>
</dbReference>
<dbReference type="InterPro" id="IPR003593">
    <property type="entry name" value="AAA+_ATPase"/>
</dbReference>
<organism evidence="5 6">
    <name type="scientific">Psychrobacter coccoides</name>
    <dbReference type="NCBI Taxonomy" id="2818440"/>
    <lineage>
        <taxon>Bacteria</taxon>
        <taxon>Pseudomonadati</taxon>
        <taxon>Pseudomonadota</taxon>
        <taxon>Gammaproteobacteria</taxon>
        <taxon>Moraxellales</taxon>
        <taxon>Moraxellaceae</taxon>
        <taxon>Psychrobacter</taxon>
    </lineage>
</organism>
<gene>
    <name evidence="5" type="ORF">J3492_06075</name>
</gene>
<dbReference type="SMART" id="SM00382">
    <property type="entry name" value="AAA"/>
    <property type="match status" value="1"/>
</dbReference>
<dbReference type="SUPFAM" id="SSF160246">
    <property type="entry name" value="EspE N-terminal domain-like"/>
    <property type="match status" value="1"/>
</dbReference>
<evidence type="ECO:0000313" key="6">
    <source>
        <dbReference type="Proteomes" id="UP000664554"/>
    </source>
</evidence>
<dbReference type="RefSeq" id="WP_207990916.1">
    <property type="nucleotide sequence ID" value="NZ_JAGBKM010000008.1"/>
</dbReference>
<dbReference type="InterPro" id="IPR027417">
    <property type="entry name" value="P-loop_NTPase"/>
</dbReference>
<keyword evidence="3" id="KW-0067">ATP-binding</keyword>
<dbReference type="Pfam" id="PF05157">
    <property type="entry name" value="MshEN"/>
    <property type="match status" value="1"/>
</dbReference>
<dbReference type="EMBL" id="JAGBKM010000008">
    <property type="protein sequence ID" value="MBO1530779.1"/>
    <property type="molecule type" value="Genomic_DNA"/>
</dbReference>
<dbReference type="Proteomes" id="UP000664554">
    <property type="component" value="Unassembled WGS sequence"/>
</dbReference>
<comment type="caution">
    <text evidence="5">The sequence shown here is derived from an EMBL/GenBank/DDBJ whole genome shotgun (WGS) entry which is preliminary data.</text>
</comment>
<keyword evidence="2" id="KW-0547">Nucleotide-binding</keyword>
<accession>A0ABS3NMZ0</accession>
<evidence type="ECO:0000259" key="4">
    <source>
        <dbReference type="PROSITE" id="PS00662"/>
    </source>
</evidence>
<evidence type="ECO:0000256" key="1">
    <source>
        <dbReference type="ARBA" id="ARBA00006611"/>
    </source>
</evidence>
<protein>
    <submittedName>
        <fullName evidence="5">Type II/IV secretion system protein</fullName>
    </submittedName>
</protein>
<comment type="similarity">
    <text evidence="1">Belongs to the GSP E family.</text>
</comment>
<dbReference type="PROSITE" id="PS00662">
    <property type="entry name" value="T2SP_E"/>
    <property type="match status" value="1"/>
</dbReference>
<dbReference type="SUPFAM" id="SSF52540">
    <property type="entry name" value="P-loop containing nucleoside triphosphate hydrolases"/>
    <property type="match status" value="1"/>
</dbReference>
<name>A0ABS3NMZ0_9GAMM</name>
<keyword evidence="6" id="KW-1185">Reference proteome</keyword>
<evidence type="ECO:0000256" key="2">
    <source>
        <dbReference type="ARBA" id="ARBA00022741"/>
    </source>
</evidence>
<feature type="domain" description="Bacterial type II secretion system protein E" evidence="4">
    <location>
        <begin position="407"/>
        <end position="421"/>
    </location>
</feature>
<dbReference type="PANTHER" id="PTHR30258">
    <property type="entry name" value="TYPE II SECRETION SYSTEM PROTEIN GSPE-RELATED"/>
    <property type="match status" value="1"/>
</dbReference>
<dbReference type="InterPro" id="IPR007831">
    <property type="entry name" value="T2SS_GspE_N"/>
</dbReference>